<dbReference type="PROSITE" id="PS51192">
    <property type="entry name" value="HELICASE_ATP_BIND_1"/>
    <property type="match status" value="1"/>
</dbReference>
<reference evidence="4 5" key="1">
    <citation type="submission" date="2023-11" db="EMBL/GenBank/DDBJ databases">
        <title>MicrobeMod: A computational toolkit for identifying prokaryotic methylation and restriction-modification with nanopore sequencing.</title>
        <authorList>
            <person name="Crits-Christoph A."/>
            <person name="Kang S.C."/>
            <person name="Lee H."/>
            <person name="Ostrov N."/>
        </authorList>
    </citation>
    <scope>NUCLEOTIDE SEQUENCE [LARGE SCALE GENOMIC DNA]</scope>
    <source>
        <strain evidence="4 5">DSMZ 700</strain>
    </source>
</reference>
<organism evidence="4 5">
    <name type="scientific">Acidiphilium acidophilum</name>
    <name type="common">Thiobacillus acidophilus</name>
    <dbReference type="NCBI Taxonomy" id="76588"/>
    <lineage>
        <taxon>Bacteria</taxon>
        <taxon>Pseudomonadati</taxon>
        <taxon>Pseudomonadota</taxon>
        <taxon>Alphaproteobacteria</taxon>
        <taxon>Acetobacterales</taxon>
        <taxon>Acidocellaceae</taxon>
        <taxon>Acidiphilium</taxon>
    </lineage>
</organism>
<dbReference type="Pfam" id="PF00176">
    <property type="entry name" value="SNF2-rel_dom"/>
    <property type="match status" value="1"/>
</dbReference>
<dbReference type="InterPro" id="IPR027417">
    <property type="entry name" value="P-loop_NTPase"/>
</dbReference>
<protein>
    <submittedName>
        <fullName evidence="4">DEAD/DEAH box helicase</fullName>
        <ecNumber evidence="4">3.6.4.-</ecNumber>
    </submittedName>
</protein>
<comment type="caution">
    <text evidence="4">The sequence shown here is derived from an EMBL/GenBank/DDBJ whole genome shotgun (WGS) entry which is preliminary data.</text>
</comment>
<keyword evidence="4" id="KW-0067">ATP-binding</keyword>
<feature type="domain" description="Helicase C-terminal" evidence="3">
    <location>
        <begin position="1204"/>
        <end position="1358"/>
    </location>
</feature>
<dbReference type="InterPro" id="IPR038718">
    <property type="entry name" value="SNF2-like_sf"/>
</dbReference>
<keyword evidence="1 4" id="KW-0378">Hydrolase</keyword>
<dbReference type="Gene3D" id="3.40.50.10810">
    <property type="entry name" value="Tandem AAA-ATPase domain"/>
    <property type="match status" value="1"/>
</dbReference>
<dbReference type="InterPro" id="IPR014001">
    <property type="entry name" value="Helicase_ATP-bd"/>
</dbReference>
<dbReference type="CDD" id="cd18012">
    <property type="entry name" value="DEXQc_arch_SWI2_SNF2"/>
    <property type="match status" value="1"/>
</dbReference>
<evidence type="ECO:0000313" key="4">
    <source>
        <dbReference type="EMBL" id="MDX5929765.1"/>
    </source>
</evidence>
<dbReference type="GO" id="GO:0004386">
    <property type="term" value="F:helicase activity"/>
    <property type="evidence" value="ECO:0007669"/>
    <property type="project" value="UniProtKB-KW"/>
</dbReference>
<keyword evidence="4" id="KW-0347">Helicase</keyword>
<dbReference type="GO" id="GO:0016787">
    <property type="term" value="F:hydrolase activity"/>
    <property type="evidence" value="ECO:0007669"/>
    <property type="project" value="UniProtKB-KW"/>
</dbReference>
<dbReference type="EMBL" id="JAWXYB010000018">
    <property type="protein sequence ID" value="MDX5929765.1"/>
    <property type="molecule type" value="Genomic_DNA"/>
</dbReference>
<sequence length="1363" mass="150705">MLRIEALGAPSSDQYRLAGHLAGSDLPGPKGKPWSYNAVRLAFDGLRRKGLITAREGCRATLLHPVAVDALASPEADDILAIVDAAYPTTYARMLGSAGRYQGDYTALIRMVRHAIYRNDGEQFAALCAFHDKHCVPHSSTRVLATLFSATPIGVDWLRNRQPLIQIGLFKAKLDAESEMHDPMPDLDTLRTYFRSVQSEAAFATLAPVLLDDDLLAGRVDEARTRLAAAPDATTVEAMCTAAAVQFLTGQADKTRQGYRAALKRLRKDRGRRKVFLDDFHGLLFLLSLLEANDATVHHEAGTYLEGLLSTPAGHIGAYLSVQALLWLSQGFDAKAAGVVKTLRRDVPWPPFDLAMRALAEYAVDPGISRKHREVLATEFSRLNDRSPLLAQVHAEILSEIALNPAPYRARLEEIGAAVTLRFTQIIRLQEPWQRALDNLGALLGARAPQPDPSAARGTPGKRLAWFVDPESKVIDVVEQTAKGASWSDGRPIALKRLHEHDPRLSYLTPEDRAGLVGLRREAAGWGDSEVYYFDTVRVLPALVGHPVVFDARHRSRSIELVAYPLELVITKKGRDFHLALSHTADEPAVFLEAETPTRYRVIEFPRRMLPIQDILGRRGLTVPIKARDQVIALIRSTNPTLPIRAEIDEIEQEARPGIATPVVQIIPQGDGIRLNIMVRPFGADGPAYVAGLGGRSVLTTIAGQQIRVSRDLEVEIAERKALITACPTLRDRRGAEAHEWVLDDPEGSLECLLELQAYTGTVAVEWPEGQRIRVHAASSDRMKVKISRDRDWFNVDGSIALDEDRVVEMQFLLDRLSRTQGRFVKLEDGGFVALTHQLQSQLERLTAVSETHRSGRRVHALGAAALDAALAEGGTIIADAAWKRQIQRITSAENWTPALPAHLQAELRDYQMDGFVWLSRLARWGAGACLADDMGLGKTVQTIAVLLEQAQSGPCLVVAPTSVCPNWGAELRRFAPTLAVHRLSASGARATLIAALGPNDILICSYGLLHQESELLAGVKWSMVVLDEAQAIKNADTKRAQASLSLHADFRVVLTGTPVENYLDELWSLFNFLNPGLLGSREGFQKRFAVPIERDRDLPARQALRTLIRPFLLRRTKAAVLSELPPRTEQTVVVEMNEAERLFYEALRRQALDSLAALDTQPGKRKIHILAEITRLRRACCNPALIDASASVPSSKLETFLGLVEELIRNRHRALVFSQFVGHLGLIRAALDQRGISYEYLDGITPASARERRVALFQAGHSDLFLISLRAGGTGLNLTAADYVVHLDPWWNPAVEDQASDRVHRLGQERPVTIYRLIMENSIEERILALHRDKRDLASELLEGGEVAARLTEDELIDLIRN</sequence>
<gene>
    <name evidence="4" type="ORF">SIL87_03170</name>
</gene>
<dbReference type="Gene3D" id="3.40.50.300">
    <property type="entry name" value="P-loop containing nucleotide triphosphate hydrolases"/>
    <property type="match status" value="1"/>
</dbReference>
<dbReference type="InterPro" id="IPR001650">
    <property type="entry name" value="Helicase_C-like"/>
</dbReference>
<keyword evidence="5" id="KW-1185">Reference proteome</keyword>
<evidence type="ECO:0000313" key="5">
    <source>
        <dbReference type="Proteomes" id="UP001279553"/>
    </source>
</evidence>
<feature type="domain" description="Helicase ATP-binding" evidence="2">
    <location>
        <begin position="920"/>
        <end position="1077"/>
    </location>
</feature>
<dbReference type="InterPro" id="IPR000330">
    <property type="entry name" value="SNF2_N"/>
</dbReference>
<evidence type="ECO:0000256" key="1">
    <source>
        <dbReference type="ARBA" id="ARBA00022801"/>
    </source>
</evidence>
<dbReference type="GO" id="GO:0005524">
    <property type="term" value="F:ATP binding"/>
    <property type="evidence" value="ECO:0007669"/>
    <property type="project" value="InterPro"/>
</dbReference>
<dbReference type="Proteomes" id="UP001279553">
    <property type="component" value="Unassembled WGS sequence"/>
</dbReference>
<name>A0AAW9DNI2_ACIAO</name>
<keyword evidence="4" id="KW-0547">Nucleotide-binding</keyword>
<evidence type="ECO:0000259" key="3">
    <source>
        <dbReference type="PROSITE" id="PS51194"/>
    </source>
</evidence>
<dbReference type="SMART" id="SM00487">
    <property type="entry name" value="DEXDc"/>
    <property type="match status" value="1"/>
</dbReference>
<dbReference type="PANTHER" id="PTHR10799">
    <property type="entry name" value="SNF2/RAD54 HELICASE FAMILY"/>
    <property type="match status" value="1"/>
</dbReference>
<dbReference type="PROSITE" id="PS51194">
    <property type="entry name" value="HELICASE_CTER"/>
    <property type="match status" value="1"/>
</dbReference>
<dbReference type="EC" id="3.6.4.-" evidence="4"/>
<accession>A0AAW9DNI2</accession>
<dbReference type="Pfam" id="PF00271">
    <property type="entry name" value="Helicase_C"/>
    <property type="match status" value="1"/>
</dbReference>
<evidence type="ECO:0000259" key="2">
    <source>
        <dbReference type="PROSITE" id="PS51192"/>
    </source>
</evidence>
<dbReference type="SUPFAM" id="SSF52540">
    <property type="entry name" value="P-loop containing nucleoside triphosphate hydrolases"/>
    <property type="match status" value="2"/>
</dbReference>
<dbReference type="CDD" id="cd18793">
    <property type="entry name" value="SF2_C_SNF"/>
    <property type="match status" value="1"/>
</dbReference>
<dbReference type="SMART" id="SM00490">
    <property type="entry name" value="HELICc"/>
    <property type="match status" value="1"/>
</dbReference>
<dbReference type="InterPro" id="IPR049730">
    <property type="entry name" value="SNF2/RAD54-like_C"/>
</dbReference>
<proteinExistence type="predicted"/>